<evidence type="ECO:0000256" key="6">
    <source>
        <dbReference type="ARBA" id="ARBA00023242"/>
    </source>
</evidence>
<keyword evidence="6" id="KW-0539">Nucleus</keyword>
<comment type="subunit">
    <text evidence="7">Component of the cohesin complex.</text>
</comment>
<keyword evidence="3" id="KW-0132">Cell division</keyword>
<comment type="caution">
    <text evidence="11">The sequence shown here is derived from an EMBL/GenBank/DDBJ whole genome shotgun (WGS) entry which is preliminary data.</text>
</comment>
<reference evidence="11 12" key="1">
    <citation type="submission" date="2024-08" db="EMBL/GenBank/DDBJ databases">
        <title>Insights into the chromosomal genome structure of Flemingia macrophylla.</title>
        <authorList>
            <person name="Ding Y."/>
            <person name="Zhao Y."/>
            <person name="Bi W."/>
            <person name="Wu M."/>
            <person name="Zhao G."/>
            <person name="Gong Y."/>
            <person name="Li W."/>
            <person name="Zhang P."/>
        </authorList>
    </citation>
    <scope>NUCLEOTIDE SEQUENCE [LARGE SCALE GENOMIC DNA]</scope>
    <source>
        <strain evidence="11">DYQJB</strain>
        <tissue evidence="11">Leaf</tissue>
    </source>
</reference>
<dbReference type="GO" id="GO:0007059">
    <property type="term" value="P:chromosome segregation"/>
    <property type="evidence" value="ECO:0007669"/>
    <property type="project" value="UniProtKB-KW"/>
</dbReference>
<evidence type="ECO:0000256" key="7">
    <source>
        <dbReference type="ARBA" id="ARBA00064543"/>
    </source>
</evidence>
<accession>A0ABD1L9V2</accession>
<keyword evidence="5" id="KW-0159">Chromosome partition</keyword>
<keyword evidence="12" id="KW-1185">Reference proteome</keyword>
<organism evidence="11 12">
    <name type="scientific">Flemingia macrophylla</name>
    <dbReference type="NCBI Taxonomy" id="520843"/>
    <lineage>
        <taxon>Eukaryota</taxon>
        <taxon>Viridiplantae</taxon>
        <taxon>Streptophyta</taxon>
        <taxon>Embryophyta</taxon>
        <taxon>Tracheophyta</taxon>
        <taxon>Spermatophyta</taxon>
        <taxon>Magnoliopsida</taxon>
        <taxon>eudicotyledons</taxon>
        <taxon>Gunneridae</taxon>
        <taxon>Pentapetalae</taxon>
        <taxon>rosids</taxon>
        <taxon>fabids</taxon>
        <taxon>Fabales</taxon>
        <taxon>Fabaceae</taxon>
        <taxon>Papilionoideae</taxon>
        <taxon>50 kb inversion clade</taxon>
        <taxon>NPAAA clade</taxon>
        <taxon>indigoferoid/millettioid clade</taxon>
        <taxon>Phaseoleae</taxon>
        <taxon>Flemingia</taxon>
    </lineage>
</organism>
<comment type="similarity">
    <text evidence="2">Belongs to the rad21 family.</text>
</comment>
<evidence type="ECO:0000256" key="3">
    <source>
        <dbReference type="ARBA" id="ARBA00022618"/>
    </source>
</evidence>
<evidence type="ECO:0000259" key="10">
    <source>
        <dbReference type="Pfam" id="PF04825"/>
    </source>
</evidence>
<dbReference type="InterPro" id="IPR006910">
    <property type="entry name" value="Rad21_Rec8_N"/>
</dbReference>
<dbReference type="Proteomes" id="UP001603857">
    <property type="component" value="Unassembled WGS sequence"/>
</dbReference>
<evidence type="ECO:0000259" key="9">
    <source>
        <dbReference type="Pfam" id="PF04824"/>
    </source>
</evidence>
<dbReference type="GO" id="GO:0051301">
    <property type="term" value="P:cell division"/>
    <property type="evidence" value="ECO:0007669"/>
    <property type="project" value="UniProtKB-KW"/>
</dbReference>
<comment type="subcellular location">
    <subcellularLocation>
        <location evidence="1">Nucleus</location>
    </subcellularLocation>
</comment>
<evidence type="ECO:0000313" key="12">
    <source>
        <dbReference type="Proteomes" id="UP001603857"/>
    </source>
</evidence>
<dbReference type="Pfam" id="PF04824">
    <property type="entry name" value="Rad21_Rec8"/>
    <property type="match status" value="1"/>
</dbReference>
<dbReference type="InterPro" id="IPR006909">
    <property type="entry name" value="Rad21/Rec8_C_eu"/>
</dbReference>
<evidence type="ECO:0000256" key="4">
    <source>
        <dbReference type="ARBA" id="ARBA00022776"/>
    </source>
</evidence>
<dbReference type="PANTHER" id="PTHR12585">
    <property type="entry name" value="SCC1 / RAD21 FAMILY MEMBER"/>
    <property type="match status" value="1"/>
</dbReference>
<evidence type="ECO:0000256" key="5">
    <source>
        <dbReference type="ARBA" id="ARBA00022829"/>
    </source>
</evidence>
<feature type="region of interest" description="Disordered" evidence="8">
    <location>
        <begin position="326"/>
        <end position="363"/>
    </location>
</feature>
<dbReference type="CDD" id="cd21793">
    <property type="entry name" value="Rad21_Rec8_M_AtSYN1-like"/>
    <property type="match status" value="1"/>
</dbReference>
<dbReference type="SUPFAM" id="SSF46785">
    <property type="entry name" value="Winged helix' DNA-binding domain"/>
    <property type="match status" value="1"/>
</dbReference>
<feature type="domain" description="Rad21/Rec8-like protein C-terminal eukaryotic" evidence="9">
    <location>
        <begin position="413"/>
        <end position="460"/>
    </location>
</feature>
<gene>
    <name evidence="11" type="ORF">Fmac_029235</name>
</gene>
<evidence type="ECO:0000256" key="1">
    <source>
        <dbReference type="ARBA" id="ARBA00004123"/>
    </source>
</evidence>
<name>A0ABD1L9V2_9FABA</name>
<dbReference type="EMBL" id="JBGMDY010000010">
    <property type="protein sequence ID" value="KAL2320266.1"/>
    <property type="molecule type" value="Genomic_DNA"/>
</dbReference>
<evidence type="ECO:0000256" key="2">
    <source>
        <dbReference type="ARBA" id="ARBA00009870"/>
    </source>
</evidence>
<proteinExistence type="inferred from homology"/>
<protein>
    <submittedName>
        <fullName evidence="11">Uncharacterized protein</fullName>
    </submittedName>
</protein>
<dbReference type="AlphaFoldDB" id="A0ABD1L9V2"/>
<keyword evidence="4" id="KW-0498">Mitosis</keyword>
<dbReference type="InterPro" id="IPR023093">
    <property type="entry name" value="ScpA-like_C"/>
</dbReference>
<dbReference type="InterPro" id="IPR036390">
    <property type="entry name" value="WH_DNA-bd_sf"/>
</dbReference>
<dbReference type="Gene3D" id="1.10.10.580">
    <property type="entry name" value="Structural maintenance of chromosome 1. Chain E"/>
    <property type="match status" value="1"/>
</dbReference>
<dbReference type="FunFam" id="1.10.10.580:FF:000002">
    <property type="entry name" value="Sister chromatid cohesion 1 protein 4"/>
    <property type="match status" value="1"/>
</dbReference>
<dbReference type="InterPro" id="IPR039781">
    <property type="entry name" value="Rad21/Rec8-like"/>
</dbReference>
<keyword evidence="4" id="KW-0131">Cell cycle</keyword>
<evidence type="ECO:0000256" key="8">
    <source>
        <dbReference type="SAM" id="MobiDB-lite"/>
    </source>
</evidence>
<sequence>MLRVKFVRSRNDPLRIAAFFFNKLKRVEVLDTNISSTVVLEIDKILQDEVNLVSYGVLGYLLLGIVRIYSEKVEYILKDCELFAKINKFVINTVDIARVETFRMPITIPDRLELDAFELDLPEDDAGAHIAAPEEITLTEVASRTGGFGLLSHQTFTIVISPFHTNKGHGYFELFFILLDFENLSVLANVLSFGASRPESMLIATPATRERSLYARKRKVVLDRRIVLANEALKERIHNANDLVSDRRKFHRTVHTVQRESSISSLPNRLYEPLHPCSSKLQVLFSRKEMKIPDSLRIVETLGNLDVSECHTVGSPEPIATILPTPSHYPDASESHDFGNPEDIATSSTHESIEMEQSLEGNEVLNLSNEEINSRLPENSELYGWSRHTRKVASYLQQSFVHPKEQREEDNAQDIVNFSQVFGDQTRKESARLFYEILVLKSTGFVDVEQKEAYGDIAISKLQKLDQTF</sequence>
<dbReference type="GO" id="GO:0005634">
    <property type="term" value="C:nucleus"/>
    <property type="evidence" value="ECO:0007669"/>
    <property type="project" value="UniProtKB-SubCell"/>
</dbReference>
<feature type="domain" description="Rad21/Rec8-like protein N-terminal" evidence="10">
    <location>
        <begin position="17"/>
        <end position="91"/>
    </location>
</feature>
<evidence type="ECO:0000313" key="11">
    <source>
        <dbReference type="EMBL" id="KAL2320266.1"/>
    </source>
</evidence>
<dbReference type="Pfam" id="PF04825">
    <property type="entry name" value="Rad21_Rec8_N"/>
    <property type="match status" value="1"/>
</dbReference>
<dbReference type="PANTHER" id="PTHR12585:SF73">
    <property type="entry name" value="SISTER CHROMATID COHESION 1 PROTEIN 2"/>
    <property type="match status" value="1"/>
</dbReference>